<protein>
    <submittedName>
        <fullName evidence="1">Uncharacterized protein</fullName>
    </submittedName>
</protein>
<dbReference type="Proteomes" id="UP001177021">
    <property type="component" value="Unassembled WGS sequence"/>
</dbReference>
<proteinExistence type="predicted"/>
<sequence length="659" mass="75138">MKEGGSVGFGGNQKGKIIGTGTVGNSSLSINDVWLVDGLKHNLLSISQFCDNGYVVVFNKESCTVSKQSDKSMVFKGLRKNNVYKINLSDLNEQKVLCLLTLSEEKWIWHKRLGHANWRLISKLSKLDLVRGLPKIKYHSNTLCGSCQKGKITKSSFKPKNIVSTSRPLELLHIDLFGPVHTASINGKKYGLVIVDDYSRWTWVKFLRTKDEAYDEFSIFCKQIQNEKGYTILKVRSDHGGEFENEPFENFCEKYGILHEFSSPRTPQQNGVVERKNRTLQEMARTMMHETNVAKFLWAEAVNTACYVQNRIYIRSKLNKTAYELFKGRKPDISYFHQFGCTCYILNNKVHLKKFDARGYKGIFIGYSERSKAYRLYISETHTVEETMHVKFDDKEPDQVSELVEGLSRFQVSEDQYSDIPDYSEHPFSEEPLNITVPTDSEQQRTEATAEPDYMRIRVKVDVRLPLKKDTKVKNKAGEWCTVNFKYEKLGVFCFVCGIMGHAENKCGVRFAMEHDDGTRGWSSDIRAEPKRQGGRLSSRWLREDRCGREEQGGGERVAQPNFPPENLNMDPSAADVAMNFSTESPNSIQPVIMTRQSQSMPNNNSQANQLASTNVKYPQPLHHMSKSPTINSLTSQNQTVPIPALTGADNLNYLWPNL</sequence>
<evidence type="ECO:0000313" key="1">
    <source>
        <dbReference type="EMBL" id="CAJ2645568.1"/>
    </source>
</evidence>
<comment type="caution">
    <text evidence="1">The sequence shown here is derived from an EMBL/GenBank/DDBJ whole genome shotgun (WGS) entry which is preliminary data.</text>
</comment>
<evidence type="ECO:0000313" key="2">
    <source>
        <dbReference type="Proteomes" id="UP001177021"/>
    </source>
</evidence>
<gene>
    <name evidence="1" type="ORF">MILVUS5_LOCUS14441</name>
</gene>
<name>A0ACB0JNM6_TRIPR</name>
<reference evidence="1" key="1">
    <citation type="submission" date="2023-10" db="EMBL/GenBank/DDBJ databases">
        <authorList>
            <person name="Rodriguez Cubillos JULIANA M."/>
            <person name="De Vega J."/>
        </authorList>
    </citation>
    <scope>NUCLEOTIDE SEQUENCE</scope>
</reference>
<keyword evidence="2" id="KW-1185">Reference proteome</keyword>
<accession>A0ACB0JNM6</accession>
<organism evidence="1 2">
    <name type="scientific">Trifolium pratense</name>
    <name type="common">Red clover</name>
    <dbReference type="NCBI Taxonomy" id="57577"/>
    <lineage>
        <taxon>Eukaryota</taxon>
        <taxon>Viridiplantae</taxon>
        <taxon>Streptophyta</taxon>
        <taxon>Embryophyta</taxon>
        <taxon>Tracheophyta</taxon>
        <taxon>Spermatophyta</taxon>
        <taxon>Magnoliopsida</taxon>
        <taxon>eudicotyledons</taxon>
        <taxon>Gunneridae</taxon>
        <taxon>Pentapetalae</taxon>
        <taxon>rosids</taxon>
        <taxon>fabids</taxon>
        <taxon>Fabales</taxon>
        <taxon>Fabaceae</taxon>
        <taxon>Papilionoideae</taxon>
        <taxon>50 kb inversion clade</taxon>
        <taxon>NPAAA clade</taxon>
        <taxon>Hologalegina</taxon>
        <taxon>IRL clade</taxon>
        <taxon>Trifolieae</taxon>
        <taxon>Trifolium</taxon>
    </lineage>
</organism>
<dbReference type="EMBL" id="CASHSV030000098">
    <property type="protein sequence ID" value="CAJ2645568.1"/>
    <property type="molecule type" value="Genomic_DNA"/>
</dbReference>